<evidence type="ECO:0000256" key="5">
    <source>
        <dbReference type="ARBA" id="ARBA00022989"/>
    </source>
</evidence>
<evidence type="ECO:0000256" key="6">
    <source>
        <dbReference type="ARBA" id="ARBA00023040"/>
    </source>
</evidence>
<evidence type="ECO:0000313" key="12">
    <source>
        <dbReference type="Proteomes" id="UP000053605"/>
    </source>
</evidence>
<dbReference type="InterPro" id="IPR050516">
    <property type="entry name" value="Olfactory_GPCR"/>
</dbReference>
<comment type="subcellular location">
    <subcellularLocation>
        <location evidence="1">Cell membrane</location>
        <topology evidence="1">Multi-pass membrane protein</topology>
    </subcellularLocation>
</comment>
<keyword evidence="2" id="KW-1003">Cell membrane</keyword>
<keyword evidence="4" id="KW-0552">Olfaction</keyword>
<dbReference type="InterPro" id="IPR017452">
    <property type="entry name" value="GPCR_Rhodpsn_7TM"/>
</dbReference>
<evidence type="ECO:0000259" key="10">
    <source>
        <dbReference type="PROSITE" id="PS50262"/>
    </source>
</evidence>
<feature type="non-terminal residue" evidence="11">
    <location>
        <position position="70"/>
    </location>
</feature>
<keyword evidence="6" id="KW-0807">Transducer</keyword>
<dbReference type="Proteomes" id="UP000053605">
    <property type="component" value="Unassembled WGS sequence"/>
</dbReference>
<keyword evidence="3 9" id="KW-0812">Transmembrane</keyword>
<evidence type="ECO:0000256" key="4">
    <source>
        <dbReference type="ARBA" id="ARBA00022725"/>
    </source>
</evidence>
<dbReference type="STRING" id="30419.A0A091WDF9"/>
<dbReference type="Gene3D" id="1.20.1070.10">
    <property type="entry name" value="Rhodopsin 7-helix transmembrane proteins"/>
    <property type="match status" value="1"/>
</dbReference>
<keyword evidence="8 11" id="KW-0675">Receptor</keyword>
<name>A0A091WDF9_OPIHO</name>
<dbReference type="PANTHER" id="PTHR26452">
    <property type="entry name" value="OLFACTORY RECEPTOR"/>
    <property type="match status" value="1"/>
</dbReference>
<keyword evidence="7 9" id="KW-0472">Membrane</keyword>
<dbReference type="EMBL" id="KK735151">
    <property type="protein sequence ID" value="KFR12838.1"/>
    <property type="molecule type" value="Genomic_DNA"/>
</dbReference>
<organism evidence="11 12">
    <name type="scientific">Opisthocomus hoazin</name>
    <name type="common">Hoatzin</name>
    <name type="synonym">Phasianus hoazin</name>
    <dbReference type="NCBI Taxonomy" id="30419"/>
    <lineage>
        <taxon>Eukaryota</taxon>
        <taxon>Metazoa</taxon>
        <taxon>Chordata</taxon>
        <taxon>Craniata</taxon>
        <taxon>Vertebrata</taxon>
        <taxon>Euteleostomi</taxon>
        <taxon>Archelosauria</taxon>
        <taxon>Archosauria</taxon>
        <taxon>Dinosauria</taxon>
        <taxon>Saurischia</taxon>
        <taxon>Theropoda</taxon>
        <taxon>Coelurosauria</taxon>
        <taxon>Aves</taxon>
        <taxon>Neognathae</taxon>
        <taxon>Neoaves</taxon>
        <taxon>Opisthocomiformes</taxon>
        <taxon>Opisthocomidae</taxon>
        <taxon>Opisthocomus</taxon>
    </lineage>
</organism>
<sequence length="70" mass="7727">SAIMHFLLLAFADARDLQLLHFWLFLGISLAPILGNGLIIIAIACDHRIHSPIYFLLLNLSLLDLGSIST</sequence>
<keyword evidence="6" id="KW-0297">G-protein coupled receptor</keyword>
<dbReference type="PhylomeDB" id="A0A091WDF9"/>
<accession>A0A091WDF9</accession>
<evidence type="ECO:0000256" key="3">
    <source>
        <dbReference type="ARBA" id="ARBA00022692"/>
    </source>
</evidence>
<evidence type="ECO:0000313" key="11">
    <source>
        <dbReference type="EMBL" id="KFR12838.1"/>
    </source>
</evidence>
<dbReference type="AlphaFoldDB" id="A0A091WDF9"/>
<keyword evidence="5 9" id="KW-1133">Transmembrane helix</keyword>
<evidence type="ECO:0000256" key="7">
    <source>
        <dbReference type="ARBA" id="ARBA00023136"/>
    </source>
</evidence>
<dbReference type="GO" id="GO:0005886">
    <property type="term" value="C:plasma membrane"/>
    <property type="evidence" value="ECO:0007669"/>
    <property type="project" value="UniProtKB-SubCell"/>
</dbReference>
<evidence type="ECO:0000256" key="8">
    <source>
        <dbReference type="ARBA" id="ARBA00023170"/>
    </source>
</evidence>
<dbReference type="GO" id="GO:0007608">
    <property type="term" value="P:sensory perception of smell"/>
    <property type="evidence" value="ECO:0007669"/>
    <property type="project" value="UniProtKB-KW"/>
</dbReference>
<dbReference type="GO" id="GO:0004930">
    <property type="term" value="F:G protein-coupled receptor activity"/>
    <property type="evidence" value="ECO:0007669"/>
    <property type="project" value="UniProtKB-KW"/>
</dbReference>
<keyword evidence="12" id="KW-1185">Reference proteome</keyword>
<keyword evidence="4" id="KW-0716">Sensory transduction</keyword>
<protein>
    <submittedName>
        <fullName evidence="11">Olfactory receptor 1D2</fullName>
    </submittedName>
</protein>
<evidence type="ECO:0000256" key="1">
    <source>
        <dbReference type="ARBA" id="ARBA00004651"/>
    </source>
</evidence>
<evidence type="ECO:0000256" key="9">
    <source>
        <dbReference type="SAM" id="Phobius"/>
    </source>
</evidence>
<reference evidence="11 12" key="1">
    <citation type="submission" date="2014-04" db="EMBL/GenBank/DDBJ databases">
        <title>Genome evolution of avian class.</title>
        <authorList>
            <person name="Zhang G."/>
            <person name="Li C."/>
        </authorList>
    </citation>
    <scope>NUCLEOTIDE SEQUENCE [LARGE SCALE GENOMIC DNA]</scope>
    <source>
        <strain evidence="11">BGI_N306</strain>
    </source>
</reference>
<dbReference type="PROSITE" id="PS50262">
    <property type="entry name" value="G_PROTEIN_RECEP_F1_2"/>
    <property type="match status" value="1"/>
</dbReference>
<dbReference type="SUPFAM" id="SSF81321">
    <property type="entry name" value="Family A G protein-coupled receptor-like"/>
    <property type="match status" value="1"/>
</dbReference>
<gene>
    <name evidence="11" type="ORF">N306_04302</name>
</gene>
<feature type="transmembrane region" description="Helical" evidence="9">
    <location>
        <begin position="24"/>
        <end position="45"/>
    </location>
</feature>
<evidence type="ECO:0000256" key="2">
    <source>
        <dbReference type="ARBA" id="ARBA00022475"/>
    </source>
</evidence>
<proteinExistence type="predicted"/>
<feature type="domain" description="G-protein coupled receptors family 1 profile" evidence="10">
    <location>
        <begin position="35"/>
        <end position="70"/>
    </location>
</feature>
<feature type="non-terminal residue" evidence="11">
    <location>
        <position position="1"/>
    </location>
</feature>